<dbReference type="EMBL" id="CAMXCT030000644">
    <property type="protein sequence ID" value="CAL4768866.1"/>
    <property type="molecule type" value="Genomic_DNA"/>
</dbReference>
<evidence type="ECO:0000313" key="1">
    <source>
        <dbReference type="EMBL" id="CAI3981554.1"/>
    </source>
</evidence>
<reference evidence="1" key="1">
    <citation type="submission" date="2022-10" db="EMBL/GenBank/DDBJ databases">
        <authorList>
            <person name="Chen Y."/>
            <person name="Dougan E. K."/>
            <person name="Chan C."/>
            <person name="Rhodes N."/>
            <person name="Thang M."/>
        </authorList>
    </citation>
    <scope>NUCLEOTIDE SEQUENCE</scope>
</reference>
<sequence>MAASQVFWVRRGRRWLGYRKVVKPPTSPSEKPTLLTSRPCVNAAKTAVKHGEANALGKAEAEETVRKEPSVYGFNPGMKDQPKFVDLQAILDDIGEEGSPPKKYVVVVDKKQLRNFQGFGVVSIETIIAEFLGMFTTACRDVPGVMVKSRCILGVLVALLGAACAKKVKDQVLLQVSNFDTNQALTSVAALRLRERIARDPMLIEKEAADAGIELKPMQRKLLTQLRAAGPSNHTDHLSLLQSAGDIGEVELNNIANVLLDVVQDEENQLKDANTAISNNQKKLTSASRASLINGLSSATTGCITKAINGESIDEGEMLSMFIGIIGTALSFVGSPVAGALFTMTFSIIGGILPGQKKEDPLDKLYKKIMAEVREIVTEKVNQAQFREFQTEAVMVLDELKFVASLLTSTQDAASRFEDQLNLMWLLMIQHDLRLIRYQLSGFSVCSKGRHFSQECRDWHKNCVFILVDDVLHAERGIAVKLLKLEPESGLKVDARIVGEVPELIDVIEDGYLQCMGEVQGGSYYSDAAENASDFYRSVWERLPALMSLSDREEHKAYWEYTNAQNASKRYDIPVEIDIDYECLDHQVDMYDHTCPGRSFLTQLQFEGTFAPSNDRYVYTHIDAKCRKPADCAPQDTSLCRTKRSHEKYSYGEDNKYVWPRTSEGPWMGCPAGWFASRVQLEFMSEHYAKEKDQAQEIPLEVEMTCDPLLGSAIAPPSLHVPTHSREPWKSKQRLVQVLSFIMATRRCRADLRLRPMATLIDIQKCQKWNKHETYGLGFYGVSRCPMAAVSASPAEVKYWVKRHGRWCYWRRVPCISAQKAVEIPDDASSISGASTGASWGGSHGAEHERRCKTTWSNYNPGFKWHVNLIDLRELGYEHADPYLD</sequence>
<reference evidence="2" key="2">
    <citation type="submission" date="2024-04" db="EMBL/GenBank/DDBJ databases">
        <authorList>
            <person name="Chen Y."/>
            <person name="Shah S."/>
            <person name="Dougan E. K."/>
            <person name="Thang M."/>
            <person name="Chan C."/>
        </authorList>
    </citation>
    <scope>NUCLEOTIDE SEQUENCE [LARGE SCALE GENOMIC DNA]</scope>
</reference>
<protein>
    <submittedName>
        <fullName evidence="1">Uncharacterized protein</fullName>
    </submittedName>
</protein>
<organism evidence="1">
    <name type="scientific">Cladocopium goreaui</name>
    <dbReference type="NCBI Taxonomy" id="2562237"/>
    <lineage>
        <taxon>Eukaryota</taxon>
        <taxon>Sar</taxon>
        <taxon>Alveolata</taxon>
        <taxon>Dinophyceae</taxon>
        <taxon>Suessiales</taxon>
        <taxon>Symbiodiniaceae</taxon>
        <taxon>Cladocopium</taxon>
    </lineage>
</organism>
<dbReference type="GO" id="GO:0090729">
    <property type="term" value="F:toxin activity"/>
    <property type="evidence" value="ECO:0007669"/>
    <property type="project" value="InterPro"/>
</dbReference>
<dbReference type="EMBL" id="CAMXCT010000644">
    <property type="protein sequence ID" value="CAI3981554.1"/>
    <property type="molecule type" value="Genomic_DNA"/>
</dbReference>
<evidence type="ECO:0000313" key="3">
    <source>
        <dbReference type="Proteomes" id="UP001152797"/>
    </source>
</evidence>
<dbReference type="InterPro" id="IPR036716">
    <property type="entry name" value="Pest_crys_N_sf"/>
</dbReference>
<keyword evidence="3" id="KW-1185">Reference proteome</keyword>
<name>A0A9P1BY13_9DINO</name>
<gene>
    <name evidence="1" type="ORF">C1SCF055_LOCUS9333</name>
</gene>
<dbReference type="SUPFAM" id="SSF56849">
    <property type="entry name" value="delta-Endotoxin (insectocide), N-terminal domain"/>
    <property type="match status" value="1"/>
</dbReference>
<dbReference type="EMBL" id="CAMXCT020000644">
    <property type="protein sequence ID" value="CAL1134929.1"/>
    <property type="molecule type" value="Genomic_DNA"/>
</dbReference>
<accession>A0A9P1BY13</accession>
<proteinExistence type="predicted"/>
<dbReference type="Proteomes" id="UP001152797">
    <property type="component" value="Unassembled WGS sequence"/>
</dbReference>
<dbReference type="Gene3D" id="1.20.190.10">
    <property type="entry name" value="Pesticidal crystal protein, N-terminal domain"/>
    <property type="match status" value="1"/>
</dbReference>
<evidence type="ECO:0000313" key="2">
    <source>
        <dbReference type="EMBL" id="CAL1134929.1"/>
    </source>
</evidence>
<dbReference type="AlphaFoldDB" id="A0A9P1BY13"/>
<comment type="caution">
    <text evidence="1">The sequence shown here is derived from an EMBL/GenBank/DDBJ whole genome shotgun (WGS) entry which is preliminary data.</text>
</comment>